<dbReference type="FunFam" id="3.40.1810.10:FF:000006">
    <property type="entry name" value="Agamous-like MADS-box protein AGL62"/>
    <property type="match status" value="1"/>
</dbReference>
<dbReference type="GO" id="GO:0000978">
    <property type="term" value="F:RNA polymerase II cis-regulatory region sequence-specific DNA binding"/>
    <property type="evidence" value="ECO:0007669"/>
    <property type="project" value="TreeGrafter"/>
</dbReference>
<gene>
    <name evidence="8" type="ORF">PHAVU_007G047800g</name>
</gene>
<feature type="region of interest" description="Disordered" evidence="6">
    <location>
        <begin position="1"/>
        <end position="20"/>
    </location>
</feature>
<feature type="domain" description="MADS-box" evidence="7">
    <location>
        <begin position="9"/>
        <end position="69"/>
    </location>
</feature>
<dbReference type="GO" id="GO:0046983">
    <property type="term" value="F:protein dimerization activity"/>
    <property type="evidence" value="ECO:0007669"/>
    <property type="project" value="InterPro"/>
</dbReference>
<evidence type="ECO:0000256" key="2">
    <source>
        <dbReference type="ARBA" id="ARBA00023015"/>
    </source>
</evidence>
<dbReference type="PANTHER" id="PTHR11945:SF818">
    <property type="entry name" value="AGAMOUS-LIKE MADS-BOX PROTEIN AGL62"/>
    <property type="match status" value="1"/>
</dbReference>
<keyword evidence="4" id="KW-0804">Transcription</keyword>
<dbReference type="InterPro" id="IPR036879">
    <property type="entry name" value="TF_MADSbox_sf"/>
</dbReference>
<dbReference type="OrthoDB" id="1933443at2759"/>
<dbReference type="InterPro" id="IPR002100">
    <property type="entry name" value="TF_MADSbox"/>
</dbReference>
<dbReference type="eggNOG" id="KOG0014">
    <property type="taxonomic scope" value="Eukaryota"/>
</dbReference>
<evidence type="ECO:0000313" key="9">
    <source>
        <dbReference type="Proteomes" id="UP000000226"/>
    </source>
</evidence>
<dbReference type="Gene3D" id="6.10.140.920">
    <property type="match status" value="1"/>
</dbReference>
<keyword evidence="2" id="KW-0805">Transcription regulation</keyword>
<dbReference type="OMA" id="CVETIID"/>
<dbReference type="GO" id="GO:0005634">
    <property type="term" value="C:nucleus"/>
    <property type="evidence" value="ECO:0007669"/>
    <property type="project" value="UniProtKB-SubCell"/>
</dbReference>
<dbReference type="SMART" id="SM00432">
    <property type="entry name" value="MADS"/>
    <property type="match status" value="1"/>
</dbReference>
<evidence type="ECO:0000259" key="7">
    <source>
        <dbReference type="PROSITE" id="PS50066"/>
    </source>
</evidence>
<comment type="subcellular location">
    <subcellularLocation>
        <location evidence="1">Nucleus</location>
    </subcellularLocation>
</comment>
<dbReference type="InterPro" id="IPR033896">
    <property type="entry name" value="MEF2-like_N"/>
</dbReference>
<accession>V7BBA2</accession>
<dbReference type="PRINTS" id="PR00404">
    <property type="entry name" value="MADSDOMAIN"/>
</dbReference>
<dbReference type="CDD" id="cd00265">
    <property type="entry name" value="MADS_MEF2_like"/>
    <property type="match status" value="1"/>
</dbReference>
<proteinExistence type="predicted"/>
<dbReference type="GO" id="GO:0000981">
    <property type="term" value="F:DNA-binding transcription factor activity, RNA polymerase II-specific"/>
    <property type="evidence" value="ECO:0007669"/>
    <property type="project" value="TreeGrafter"/>
</dbReference>
<dbReference type="SMR" id="V7BBA2"/>
<sequence>MSSESKKSRGRQKIEMKKMSKESNLQVTFSKRRTGLFKKASELCTLCAADVALVVFSPGEKVFSFGHPNVDAVIDSYLARAPSQDMGTMQFIEAHRLANVRDLNAQLTQINAQLEAGRQHGEELNRMKKDSQAQLWWAQPIEKMSPTQVEQYKAALEELKKLVARLADRAMLQTATNQVCQFLPGASSSSSSSNLLHHPHPPQVFPQPLIQPPMFQNFMFPDGSIVSHHGFNHVEMEGYAPGPGPAPAGVFF</sequence>
<reference evidence="9" key="1">
    <citation type="journal article" date="2014" name="Nat. Genet.">
        <title>A reference genome for common bean and genome-wide analysis of dual domestications.</title>
        <authorList>
            <person name="Schmutz J."/>
            <person name="McClean P.E."/>
            <person name="Mamidi S."/>
            <person name="Wu G.A."/>
            <person name="Cannon S.B."/>
            <person name="Grimwood J."/>
            <person name="Jenkins J."/>
            <person name="Shu S."/>
            <person name="Song Q."/>
            <person name="Chavarro C."/>
            <person name="Torres-Torres M."/>
            <person name="Geffroy V."/>
            <person name="Moghaddam S.M."/>
            <person name="Gao D."/>
            <person name="Abernathy B."/>
            <person name="Barry K."/>
            <person name="Blair M."/>
            <person name="Brick M.A."/>
            <person name="Chovatia M."/>
            <person name="Gepts P."/>
            <person name="Goodstein D.M."/>
            <person name="Gonzales M."/>
            <person name="Hellsten U."/>
            <person name="Hyten D.L."/>
            <person name="Jia G."/>
            <person name="Kelly J.D."/>
            <person name="Kudrna D."/>
            <person name="Lee R."/>
            <person name="Richard M.M."/>
            <person name="Miklas P.N."/>
            <person name="Osorno J.M."/>
            <person name="Rodrigues J."/>
            <person name="Thareau V."/>
            <person name="Urrea C.A."/>
            <person name="Wang M."/>
            <person name="Yu Y."/>
            <person name="Zhang M."/>
            <person name="Wing R.A."/>
            <person name="Cregan P.B."/>
            <person name="Rokhsar D.S."/>
            <person name="Jackson S.A."/>
        </authorList>
    </citation>
    <scope>NUCLEOTIDE SEQUENCE [LARGE SCALE GENOMIC DNA]</scope>
    <source>
        <strain evidence="9">cv. G19833</strain>
    </source>
</reference>
<dbReference type="Pfam" id="PF00319">
    <property type="entry name" value="SRF-TF"/>
    <property type="match status" value="1"/>
</dbReference>
<dbReference type="Proteomes" id="UP000000226">
    <property type="component" value="Chromosome 7"/>
</dbReference>
<evidence type="ECO:0000256" key="5">
    <source>
        <dbReference type="ARBA" id="ARBA00023242"/>
    </source>
</evidence>
<protein>
    <recommendedName>
        <fullName evidence="7">MADS-box domain-containing protein</fullName>
    </recommendedName>
</protein>
<dbReference type="AlphaFoldDB" id="V7BBA2"/>
<keyword evidence="3" id="KW-0238">DNA-binding</keyword>
<organism evidence="8 9">
    <name type="scientific">Phaseolus vulgaris</name>
    <name type="common">Kidney bean</name>
    <name type="synonym">French bean</name>
    <dbReference type="NCBI Taxonomy" id="3885"/>
    <lineage>
        <taxon>Eukaryota</taxon>
        <taxon>Viridiplantae</taxon>
        <taxon>Streptophyta</taxon>
        <taxon>Embryophyta</taxon>
        <taxon>Tracheophyta</taxon>
        <taxon>Spermatophyta</taxon>
        <taxon>Magnoliopsida</taxon>
        <taxon>eudicotyledons</taxon>
        <taxon>Gunneridae</taxon>
        <taxon>Pentapetalae</taxon>
        <taxon>rosids</taxon>
        <taxon>fabids</taxon>
        <taxon>Fabales</taxon>
        <taxon>Fabaceae</taxon>
        <taxon>Papilionoideae</taxon>
        <taxon>50 kb inversion clade</taxon>
        <taxon>NPAAA clade</taxon>
        <taxon>indigoferoid/millettioid clade</taxon>
        <taxon>Phaseoleae</taxon>
        <taxon>Phaseolus</taxon>
    </lineage>
</organism>
<evidence type="ECO:0000256" key="1">
    <source>
        <dbReference type="ARBA" id="ARBA00004123"/>
    </source>
</evidence>
<name>V7BBA2_PHAVU</name>
<dbReference type="GO" id="GO:0045944">
    <property type="term" value="P:positive regulation of transcription by RNA polymerase II"/>
    <property type="evidence" value="ECO:0007669"/>
    <property type="project" value="InterPro"/>
</dbReference>
<evidence type="ECO:0000313" key="8">
    <source>
        <dbReference type="EMBL" id="ESW15142.1"/>
    </source>
</evidence>
<dbReference type="PROSITE" id="PS50066">
    <property type="entry name" value="MADS_BOX_2"/>
    <property type="match status" value="1"/>
</dbReference>
<keyword evidence="5" id="KW-0539">Nucleus</keyword>
<evidence type="ECO:0000256" key="6">
    <source>
        <dbReference type="SAM" id="MobiDB-lite"/>
    </source>
</evidence>
<dbReference type="PhylomeDB" id="V7BBA2"/>
<dbReference type="PANTHER" id="PTHR11945">
    <property type="entry name" value="MADS BOX PROTEIN"/>
    <property type="match status" value="1"/>
</dbReference>
<keyword evidence="9" id="KW-1185">Reference proteome</keyword>
<evidence type="ECO:0000256" key="3">
    <source>
        <dbReference type="ARBA" id="ARBA00023125"/>
    </source>
</evidence>
<dbReference type="Gene3D" id="3.40.1810.10">
    <property type="entry name" value="Transcription factor, MADS-box"/>
    <property type="match status" value="1"/>
</dbReference>
<dbReference type="Gramene" id="ESW15142">
    <property type="protein sequence ID" value="ESW15142"/>
    <property type="gene ID" value="PHAVU_007G047800g"/>
</dbReference>
<dbReference type="EMBL" id="CM002294">
    <property type="protein sequence ID" value="ESW15142.1"/>
    <property type="molecule type" value="Genomic_DNA"/>
</dbReference>
<evidence type="ECO:0000256" key="4">
    <source>
        <dbReference type="ARBA" id="ARBA00023163"/>
    </source>
</evidence>
<dbReference type="SUPFAM" id="SSF55455">
    <property type="entry name" value="SRF-like"/>
    <property type="match status" value="1"/>
</dbReference>